<evidence type="ECO:0000313" key="4">
    <source>
        <dbReference type="Proteomes" id="UP000000485"/>
    </source>
</evidence>
<feature type="region of interest" description="Disordered" evidence="1">
    <location>
        <begin position="73"/>
        <end position="100"/>
    </location>
</feature>
<accession>F8A505</accession>
<feature type="transmembrane region" description="Helical" evidence="2">
    <location>
        <begin position="12"/>
        <end position="33"/>
    </location>
</feature>
<keyword evidence="2" id="KW-0812">Transmembrane</keyword>
<reference evidence="4" key="1">
    <citation type="submission" date="2011-04" db="EMBL/GenBank/DDBJ databases">
        <title>Complete sequence of Cellvibrio gilvus ATCC 13127.</title>
        <authorList>
            <person name="Lucas S."/>
            <person name="Han J."/>
            <person name="Lapidus A."/>
            <person name="Cheng J.-F."/>
            <person name="Goodwin L."/>
            <person name="Pitluck S."/>
            <person name="Peters L."/>
            <person name="Munk A."/>
            <person name="Detter J.C."/>
            <person name="Han C."/>
            <person name="Tapia R."/>
            <person name="Land M."/>
            <person name="Hauser L."/>
            <person name="Kyrpides N."/>
            <person name="Ivanova N."/>
            <person name="Ovchinnikova G."/>
            <person name="Pagani I."/>
            <person name="Mead D."/>
            <person name="Brumm P."/>
            <person name="Woyke T."/>
        </authorList>
    </citation>
    <scope>NUCLEOTIDE SEQUENCE [LARGE SCALE GENOMIC DNA]</scope>
    <source>
        <strain evidence="4">ATCC 13127 / NRRL B-14078</strain>
    </source>
</reference>
<evidence type="ECO:0000256" key="2">
    <source>
        <dbReference type="SAM" id="Phobius"/>
    </source>
</evidence>
<dbReference type="RefSeq" id="WP_013883627.1">
    <property type="nucleotide sequence ID" value="NC_015671.1"/>
</dbReference>
<dbReference type="AlphaFoldDB" id="F8A505"/>
<dbReference type="STRING" id="593907.Celgi_1597"/>
<feature type="transmembrane region" description="Helical" evidence="2">
    <location>
        <begin position="45"/>
        <end position="63"/>
    </location>
</feature>
<evidence type="ECO:0000313" key="3">
    <source>
        <dbReference type="EMBL" id="AEI12108.1"/>
    </source>
</evidence>
<name>F8A505_CELGA</name>
<evidence type="ECO:0000256" key="1">
    <source>
        <dbReference type="SAM" id="MobiDB-lite"/>
    </source>
</evidence>
<gene>
    <name evidence="3" type="ordered locus">Celgi_1597</name>
</gene>
<keyword evidence="4" id="KW-1185">Reference proteome</keyword>
<dbReference type="HOGENOM" id="CLU_2300747_0_0_11"/>
<dbReference type="KEGG" id="cga:Celgi_1597"/>
<keyword evidence="2" id="KW-0472">Membrane</keyword>
<keyword evidence="2" id="KW-1133">Transmembrane helix</keyword>
<dbReference type="EMBL" id="CP002665">
    <property type="protein sequence ID" value="AEI12108.1"/>
    <property type="molecule type" value="Genomic_DNA"/>
</dbReference>
<organism evidence="3 4">
    <name type="scientific">Cellulomonas gilvus (strain ATCC 13127 / NRRL B-14078)</name>
    <name type="common">Cellvibrio gilvus</name>
    <dbReference type="NCBI Taxonomy" id="593907"/>
    <lineage>
        <taxon>Bacteria</taxon>
        <taxon>Bacillati</taxon>
        <taxon>Actinomycetota</taxon>
        <taxon>Actinomycetes</taxon>
        <taxon>Micrococcales</taxon>
        <taxon>Cellulomonadaceae</taxon>
        <taxon>Cellulomonas</taxon>
    </lineage>
</organism>
<sequence length="100" mass="10479" precursor="true">MRAPIGARHTLRLAGAVLVTVAACVGALGMLALTGGGPSSPLPRLAYQAFVVVAACALVVRAWRWAARARVVPPRPPTVDDAPRRHASLADPDGSPPRRW</sequence>
<proteinExistence type="predicted"/>
<dbReference type="Proteomes" id="UP000000485">
    <property type="component" value="Chromosome"/>
</dbReference>
<dbReference type="PROSITE" id="PS51257">
    <property type="entry name" value="PROKAR_LIPOPROTEIN"/>
    <property type="match status" value="1"/>
</dbReference>
<protein>
    <submittedName>
        <fullName evidence="3">Uncharacterized protein</fullName>
    </submittedName>
</protein>